<protein>
    <submittedName>
        <fullName evidence="2">Quino protein amine dehydrogenase beta chain-like protein</fullName>
    </submittedName>
</protein>
<dbReference type="InterPro" id="IPR011042">
    <property type="entry name" value="6-blade_b-propeller_TolB-like"/>
</dbReference>
<dbReference type="AlphaFoldDB" id="A0A9P9CYW2"/>
<accession>A0A9P9CYW2</accession>
<dbReference type="EMBL" id="JAGMUU010000073">
    <property type="protein sequence ID" value="KAH7109377.1"/>
    <property type="molecule type" value="Genomic_DNA"/>
</dbReference>
<dbReference type="Gene3D" id="2.120.10.30">
    <property type="entry name" value="TolB, C-terminal domain"/>
    <property type="match status" value="1"/>
</dbReference>
<evidence type="ECO:0000256" key="1">
    <source>
        <dbReference type="SAM" id="SignalP"/>
    </source>
</evidence>
<dbReference type="PANTHER" id="PTHR42060">
    <property type="entry name" value="NHL REPEAT-CONTAINING PROTEIN-RELATED"/>
    <property type="match status" value="1"/>
</dbReference>
<evidence type="ECO:0000313" key="2">
    <source>
        <dbReference type="EMBL" id="KAH7109377.1"/>
    </source>
</evidence>
<proteinExistence type="predicted"/>
<gene>
    <name evidence="2" type="ORF">B0J13DRAFT_663746</name>
</gene>
<dbReference type="OrthoDB" id="9977941at2759"/>
<sequence length="335" mass="36684">MSPTKTLLIGLILCLCQAIVSARTVTKIPSQNQARTVFQFSNGTWVENIAVRRNGDLLVTLIDRPELYQIDPLHSRVKLVENFQQANALSLLGITEMAPDVFIVIAGNFSVSRRMSDPKSYSIWRIDFNRGGKCEKISEIERIPEANFLNGMTTLNHRTDSVLVSDSARGVVWRVDIATTDYEIVLEDETMKPLQGVPLILGINGIRILGNYLYYVNAPRGLFCRVEIDLSTGKAIGQYEIIATEVPGDDFVISEKGVAYVTENGQNSLERVYLDGKKELVIGGLNSTVIPGATSAAFGRTRKDRNILYVTTAGGQAAPVNGTYVEGGKVVAVAI</sequence>
<dbReference type="InterPro" id="IPR052998">
    <property type="entry name" value="Hetero-Diels-Alderase-like"/>
</dbReference>
<comment type="caution">
    <text evidence="2">The sequence shown here is derived from an EMBL/GenBank/DDBJ whole genome shotgun (WGS) entry which is preliminary data.</text>
</comment>
<keyword evidence="1" id="KW-0732">Signal</keyword>
<evidence type="ECO:0000313" key="3">
    <source>
        <dbReference type="Proteomes" id="UP000717696"/>
    </source>
</evidence>
<keyword evidence="3" id="KW-1185">Reference proteome</keyword>
<organism evidence="2 3">
    <name type="scientific">Dactylonectria estremocensis</name>
    <dbReference type="NCBI Taxonomy" id="1079267"/>
    <lineage>
        <taxon>Eukaryota</taxon>
        <taxon>Fungi</taxon>
        <taxon>Dikarya</taxon>
        <taxon>Ascomycota</taxon>
        <taxon>Pezizomycotina</taxon>
        <taxon>Sordariomycetes</taxon>
        <taxon>Hypocreomycetidae</taxon>
        <taxon>Hypocreales</taxon>
        <taxon>Nectriaceae</taxon>
        <taxon>Dactylonectria</taxon>
    </lineage>
</organism>
<dbReference type="PANTHER" id="PTHR42060:SF3">
    <property type="entry name" value="SMP-30_GLUCONOLACTONASE_LRE-LIKE REGION DOMAIN-CONTAINING PROTEIN"/>
    <property type="match status" value="1"/>
</dbReference>
<feature type="chain" id="PRO_5040183525" evidence="1">
    <location>
        <begin position="23"/>
        <end position="335"/>
    </location>
</feature>
<name>A0A9P9CYW2_9HYPO</name>
<dbReference type="SUPFAM" id="SSF63829">
    <property type="entry name" value="Calcium-dependent phosphotriesterase"/>
    <property type="match status" value="1"/>
</dbReference>
<feature type="signal peptide" evidence="1">
    <location>
        <begin position="1"/>
        <end position="22"/>
    </location>
</feature>
<reference evidence="2" key="1">
    <citation type="journal article" date="2021" name="Nat. Commun.">
        <title>Genetic determinants of endophytism in the Arabidopsis root mycobiome.</title>
        <authorList>
            <person name="Mesny F."/>
            <person name="Miyauchi S."/>
            <person name="Thiergart T."/>
            <person name="Pickel B."/>
            <person name="Atanasova L."/>
            <person name="Karlsson M."/>
            <person name="Huettel B."/>
            <person name="Barry K.W."/>
            <person name="Haridas S."/>
            <person name="Chen C."/>
            <person name="Bauer D."/>
            <person name="Andreopoulos W."/>
            <person name="Pangilinan J."/>
            <person name="LaButti K."/>
            <person name="Riley R."/>
            <person name="Lipzen A."/>
            <person name="Clum A."/>
            <person name="Drula E."/>
            <person name="Henrissat B."/>
            <person name="Kohler A."/>
            <person name="Grigoriev I.V."/>
            <person name="Martin F.M."/>
            <person name="Hacquard S."/>
        </authorList>
    </citation>
    <scope>NUCLEOTIDE SEQUENCE</scope>
    <source>
        <strain evidence="2">MPI-CAGE-AT-0021</strain>
    </source>
</reference>
<dbReference type="Proteomes" id="UP000717696">
    <property type="component" value="Unassembled WGS sequence"/>
</dbReference>